<dbReference type="InterPro" id="IPR047937">
    <property type="entry name" value="Eex_IncN-like"/>
</dbReference>
<evidence type="ECO:0000313" key="2">
    <source>
        <dbReference type="Proteomes" id="UP001279553"/>
    </source>
</evidence>
<name>A0AAW9DLK3_ACIAO</name>
<keyword evidence="1" id="KW-0449">Lipoprotein</keyword>
<dbReference type="Proteomes" id="UP001279553">
    <property type="component" value="Unassembled WGS sequence"/>
</dbReference>
<dbReference type="NCBIfam" id="NF033894">
    <property type="entry name" value="Eex_IncN"/>
    <property type="match status" value="1"/>
</dbReference>
<proteinExistence type="predicted"/>
<sequence length="73" mass="8022">MKKVIVLVLATISLAGCHKTHSVAWYRQHPHHLSETLRRCGPSNNSGVCKTATKAQEKNMLAAPPVKFNGEND</sequence>
<dbReference type="RefSeq" id="WP_405055201.1">
    <property type="nucleotide sequence ID" value="NZ_JAWXYB010000006.1"/>
</dbReference>
<dbReference type="AlphaFoldDB" id="A0AAW9DLK3"/>
<reference evidence="1 2" key="1">
    <citation type="submission" date="2023-11" db="EMBL/GenBank/DDBJ databases">
        <title>MicrobeMod: A computational toolkit for identifying prokaryotic methylation and restriction-modification with nanopore sequencing.</title>
        <authorList>
            <person name="Crits-Christoph A."/>
            <person name="Kang S.C."/>
            <person name="Lee H."/>
            <person name="Ostrov N."/>
        </authorList>
    </citation>
    <scope>NUCLEOTIDE SEQUENCE [LARGE SCALE GENOMIC DNA]</scope>
    <source>
        <strain evidence="1 2">DSMZ 700</strain>
    </source>
</reference>
<dbReference type="PROSITE" id="PS51257">
    <property type="entry name" value="PROKAR_LIPOPROTEIN"/>
    <property type="match status" value="1"/>
</dbReference>
<protein>
    <submittedName>
        <fullName evidence="1">EexN family lipoprotein</fullName>
    </submittedName>
</protein>
<accession>A0AAW9DLK3</accession>
<organism evidence="1 2">
    <name type="scientific">Acidiphilium acidophilum</name>
    <name type="common">Thiobacillus acidophilus</name>
    <dbReference type="NCBI Taxonomy" id="76588"/>
    <lineage>
        <taxon>Bacteria</taxon>
        <taxon>Pseudomonadati</taxon>
        <taxon>Pseudomonadota</taxon>
        <taxon>Alphaproteobacteria</taxon>
        <taxon>Acetobacterales</taxon>
        <taxon>Acidocellaceae</taxon>
        <taxon>Acidiphilium</taxon>
    </lineage>
</organism>
<gene>
    <name evidence="1" type="ORF">SIL87_01685</name>
</gene>
<evidence type="ECO:0000313" key="1">
    <source>
        <dbReference type="EMBL" id="MDX5929479.1"/>
    </source>
</evidence>
<dbReference type="EMBL" id="JAWXYB010000006">
    <property type="protein sequence ID" value="MDX5929479.1"/>
    <property type="molecule type" value="Genomic_DNA"/>
</dbReference>
<comment type="caution">
    <text evidence="1">The sequence shown here is derived from an EMBL/GenBank/DDBJ whole genome shotgun (WGS) entry which is preliminary data.</text>
</comment>
<keyword evidence="2" id="KW-1185">Reference proteome</keyword>